<dbReference type="PANTHER" id="PTHR13353">
    <property type="entry name" value="TRANSMEMBRANE PROTEIN 19"/>
    <property type="match status" value="1"/>
</dbReference>
<dbReference type="GO" id="GO:0016020">
    <property type="term" value="C:membrane"/>
    <property type="evidence" value="ECO:0007669"/>
    <property type="project" value="UniProtKB-SubCell"/>
</dbReference>
<evidence type="ECO:0000256" key="1">
    <source>
        <dbReference type="ARBA" id="ARBA00004141"/>
    </source>
</evidence>
<keyword evidence="8" id="KW-1185">Reference proteome</keyword>
<dbReference type="eggNOG" id="COG1836">
    <property type="taxonomic scope" value="Bacteria"/>
</dbReference>
<name>Q1INE1_KORVE</name>
<dbReference type="Proteomes" id="UP000002432">
    <property type="component" value="Chromosome"/>
</dbReference>
<feature type="transmembrane region" description="Helical" evidence="6">
    <location>
        <begin position="197"/>
        <end position="219"/>
    </location>
</feature>
<keyword evidence="4 6" id="KW-1133">Transmembrane helix</keyword>
<evidence type="ECO:0000256" key="4">
    <source>
        <dbReference type="ARBA" id="ARBA00022989"/>
    </source>
</evidence>
<keyword evidence="3 6" id="KW-0812">Transmembrane</keyword>
<keyword evidence="5 6" id="KW-0472">Membrane</keyword>
<reference evidence="7 8" key="1">
    <citation type="journal article" date="2009" name="Appl. Environ. Microbiol.">
        <title>Three genomes from the phylum Acidobacteria provide insight into the lifestyles of these microorganisms in soils.</title>
        <authorList>
            <person name="Ward N.L."/>
            <person name="Challacombe J.F."/>
            <person name="Janssen P.H."/>
            <person name="Henrissat B."/>
            <person name="Coutinho P.M."/>
            <person name="Wu M."/>
            <person name="Xie G."/>
            <person name="Haft D.H."/>
            <person name="Sait M."/>
            <person name="Badger J."/>
            <person name="Barabote R.D."/>
            <person name="Bradley B."/>
            <person name="Brettin T.S."/>
            <person name="Brinkac L.M."/>
            <person name="Bruce D."/>
            <person name="Creasy T."/>
            <person name="Daugherty S.C."/>
            <person name="Davidsen T.M."/>
            <person name="DeBoy R.T."/>
            <person name="Detter J.C."/>
            <person name="Dodson R.J."/>
            <person name="Durkin A.S."/>
            <person name="Ganapathy A."/>
            <person name="Gwinn-Giglio M."/>
            <person name="Han C.S."/>
            <person name="Khouri H."/>
            <person name="Kiss H."/>
            <person name="Kothari S.P."/>
            <person name="Madupu R."/>
            <person name="Nelson K.E."/>
            <person name="Nelson W.C."/>
            <person name="Paulsen I."/>
            <person name="Penn K."/>
            <person name="Ren Q."/>
            <person name="Rosovitz M.J."/>
            <person name="Selengut J.D."/>
            <person name="Shrivastava S."/>
            <person name="Sullivan S.A."/>
            <person name="Tapia R."/>
            <person name="Thompson L.S."/>
            <person name="Watkins K.L."/>
            <person name="Yang Q."/>
            <person name="Yu C."/>
            <person name="Zafar N."/>
            <person name="Zhou L."/>
            <person name="Kuske C.R."/>
        </authorList>
    </citation>
    <scope>NUCLEOTIDE SEQUENCE [LARGE SCALE GENOMIC DNA]</scope>
    <source>
        <strain evidence="7 8">Ellin345</strain>
    </source>
</reference>
<dbReference type="KEGG" id="aba:Acid345_2608"/>
<evidence type="ECO:0000256" key="3">
    <source>
        <dbReference type="ARBA" id="ARBA00022692"/>
    </source>
</evidence>
<dbReference type="Pfam" id="PF01940">
    <property type="entry name" value="DUF92"/>
    <property type="match status" value="1"/>
</dbReference>
<evidence type="ECO:0000256" key="2">
    <source>
        <dbReference type="ARBA" id="ARBA00009012"/>
    </source>
</evidence>
<feature type="transmembrane region" description="Helical" evidence="6">
    <location>
        <begin position="48"/>
        <end position="76"/>
    </location>
</feature>
<dbReference type="InterPro" id="IPR002794">
    <property type="entry name" value="DUF92_TMEM19"/>
</dbReference>
<evidence type="ECO:0000313" key="8">
    <source>
        <dbReference type="Proteomes" id="UP000002432"/>
    </source>
</evidence>
<comment type="subcellular location">
    <subcellularLocation>
        <location evidence="1">Membrane</location>
        <topology evidence="1">Multi-pass membrane protein</topology>
    </subcellularLocation>
</comment>
<dbReference type="EnsemblBacteria" id="ABF41609">
    <property type="protein sequence ID" value="ABF41609"/>
    <property type="gene ID" value="Acid345_2608"/>
</dbReference>
<protein>
    <recommendedName>
        <fullName evidence="9">DUF92 domain-containing protein</fullName>
    </recommendedName>
</protein>
<dbReference type="RefSeq" id="WP_011523410.1">
    <property type="nucleotide sequence ID" value="NC_008009.1"/>
</dbReference>
<dbReference type="EMBL" id="CP000360">
    <property type="protein sequence ID" value="ABF41609.1"/>
    <property type="molecule type" value="Genomic_DNA"/>
</dbReference>
<dbReference type="STRING" id="204669.Acid345_2608"/>
<gene>
    <name evidence="7" type="ordered locus">Acid345_2608</name>
</gene>
<evidence type="ECO:0000256" key="5">
    <source>
        <dbReference type="ARBA" id="ARBA00023136"/>
    </source>
</evidence>
<feature type="transmembrane region" description="Helical" evidence="6">
    <location>
        <begin position="169"/>
        <end position="191"/>
    </location>
</feature>
<feature type="transmembrane region" description="Helical" evidence="6">
    <location>
        <begin position="231"/>
        <end position="250"/>
    </location>
</feature>
<evidence type="ECO:0000256" key="6">
    <source>
        <dbReference type="SAM" id="Phobius"/>
    </source>
</evidence>
<feature type="transmembrane region" description="Helical" evidence="6">
    <location>
        <begin position="19"/>
        <end position="36"/>
    </location>
</feature>
<evidence type="ECO:0000313" key="7">
    <source>
        <dbReference type="EMBL" id="ABF41609.1"/>
    </source>
</evidence>
<sequence length="252" mass="26176">MYVLNTFAFSSHDVLSSRIAAALAVTAIFALWARWLKGVTPGGALAGFAVAFAIYLGTGVAGFFVLFGVFLVTAAATHWRRPVKEQHGKPVQHNGRDGRQVLANVSAAAAVCGACVLFPHSTTYLMPGAIAALAETAADTVSSETGEALRGPTFLLIPFRRVEPGPDGAISLGGTTCGLLAALFVAFLAWLTGLLDIWWSLTAAGCGFAGMLFDSILGATIETRGLLGNDGVNFLATIFAADLALLISWLTG</sequence>
<dbReference type="AlphaFoldDB" id="Q1INE1"/>
<organism evidence="7 8">
    <name type="scientific">Koribacter versatilis (strain Ellin345)</name>
    <dbReference type="NCBI Taxonomy" id="204669"/>
    <lineage>
        <taxon>Bacteria</taxon>
        <taxon>Pseudomonadati</taxon>
        <taxon>Acidobacteriota</taxon>
        <taxon>Terriglobia</taxon>
        <taxon>Terriglobales</taxon>
        <taxon>Candidatus Korobacteraceae</taxon>
        <taxon>Candidatus Korobacter</taxon>
    </lineage>
</organism>
<comment type="similarity">
    <text evidence="2">Belongs to the TMEM19 family.</text>
</comment>
<accession>Q1INE1</accession>
<dbReference type="PANTHER" id="PTHR13353:SF5">
    <property type="entry name" value="TRANSMEMBRANE PROTEIN 19"/>
    <property type="match status" value="1"/>
</dbReference>
<evidence type="ECO:0008006" key="9">
    <source>
        <dbReference type="Google" id="ProtNLM"/>
    </source>
</evidence>
<dbReference type="HOGENOM" id="CLU_036918_2_2_0"/>
<proteinExistence type="inferred from homology"/>